<feature type="transmembrane region" description="Helical" evidence="7">
    <location>
        <begin position="361"/>
        <end position="380"/>
    </location>
</feature>
<keyword evidence="4 7" id="KW-0812">Transmembrane</keyword>
<dbReference type="PROSITE" id="PS50850">
    <property type="entry name" value="MFS"/>
    <property type="match status" value="1"/>
</dbReference>
<keyword evidence="5 7" id="KW-1133">Transmembrane helix</keyword>
<evidence type="ECO:0000256" key="6">
    <source>
        <dbReference type="ARBA" id="ARBA00023136"/>
    </source>
</evidence>
<comment type="subcellular location">
    <subcellularLocation>
        <location evidence="1">Cell membrane</location>
        <topology evidence="1">Multi-pass membrane protein</topology>
    </subcellularLocation>
</comment>
<evidence type="ECO:0000256" key="3">
    <source>
        <dbReference type="ARBA" id="ARBA00022448"/>
    </source>
</evidence>
<dbReference type="GO" id="GO:0022857">
    <property type="term" value="F:transmembrane transporter activity"/>
    <property type="evidence" value="ECO:0007669"/>
    <property type="project" value="InterPro"/>
</dbReference>
<dbReference type="EMBL" id="JQIF01000092">
    <property type="protein sequence ID" value="KGJ51902.1"/>
    <property type="molecule type" value="Genomic_DNA"/>
</dbReference>
<dbReference type="GO" id="GO:0005886">
    <property type="term" value="C:plasma membrane"/>
    <property type="evidence" value="ECO:0007669"/>
    <property type="project" value="UniProtKB-SubCell"/>
</dbReference>
<dbReference type="EMBL" id="WWTN01000040">
    <property type="protein sequence ID" value="MZH57667.1"/>
    <property type="molecule type" value="Genomic_DNA"/>
</dbReference>
<feature type="domain" description="Major facilitator superfamily (MFS) profile" evidence="8">
    <location>
        <begin position="7"/>
        <end position="384"/>
    </location>
</feature>
<feature type="transmembrane region" description="Helical" evidence="7">
    <location>
        <begin position="246"/>
        <end position="265"/>
    </location>
</feature>
<feature type="transmembrane region" description="Helical" evidence="7">
    <location>
        <begin position="98"/>
        <end position="117"/>
    </location>
</feature>
<feature type="transmembrane region" description="Helical" evidence="7">
    <location>
        <begin position="335"/>
        <end position="355"/>
    </location>
</feature>
<evidence type="ECO:0000313" key="9">
    <source>
        <dbReference type="EMBL" id="KGJ51902.1"/>
    </source>
</evidence>
<dbReference type="Pfam" id="PF12832">
    <property type="entry name" value="MFS_1_like"/>
    <property type="match status" value="1"/>
</dbReference>
<evidence type="ECO:0000259" key="8">
    <source>
        <dbReference type="PROSITE" id="PS50850"/>
    </source>
</evidence>
<dbReference type="PANTHER" id="PTHR16172:SF41">
    <property type="entry name" value="MAJOR FACILITATOR SUPERFAMILY DOMAIN-CONTAINING PROTEIN 6-LIKE"/>
    <property type="match status" value="1"/>
</dbReference>
<dbReference type="Gene3D" id="1.20.1250.20">
    <property type="entry name" value="MFS general substrate transporter like domains"/>
    <property type="match status" value="2"/>
</dbReference>
<dbReference type="Proteomes" id="UP000030008">
    <property type="component" value="Unassembled WGS sequence"/>
</dbReference>
<dbReference type="InterPro" id="IPR036259">
    <property type="entry name" value="MFS_trans_sf"/>
</dbReference>
<feature type="transmembrane region" description="Helical" evidence="7">
    <location>
        <begin position="45"/>
        <end position="65"/>
    </location>
</feature>
<evidence type="ECO:0000256" key="1">
    <source>
        <dbReference type="ARBA" id="ARBA00004651"/>
    </source>
</evidence>
<evidence type="ECO:0000256" key="7">
    <source>
        <dbReference type="SAM" id="Phobius"/>
    </source>
</evidence>
<dbReference type="AlphaFoldDB" id="A0A099I3V6"/>
<feature type="transmembrane region" description="Helical" evidence="7">
    <location>
        <begin position="162"/>
        <end position="180"/>
    </location>
</feature>
<dbReference type="PANTHER" id="PTHR16172">
    <property type="entry name" value="MAJOR FACILITATOR SUPERFAMILY DOMAIN-CONTAINING PROTEIN 6-LIKE"/>
    <property type="match status" value="1"/>
</dbReference>
<evidence type="ECO:0000256" key="5">
    <source>
        <dbReference type="ARBA" id="ARBA00022989"/>
    </source>
</evidence>
<feature type="transmembrane region" description="Helical" evidence="7">
    <location>
        <begin position="138"/>
        <end position="156"/>
    </location>
</feature>
<comment type="similarity">
    <text evidence="2">Belongs to the major facilitator superfamily. MFSD6 family.</text>
</comment>
<keyword evidence="3" id="KW-0813">Transport</keyword>
<organism evidence="9 11">
    <name type="scientific">Clostridium innocuum</name>
    <dbReference type="NCBI Taxonomy" id="1522"/>
    <lineage>
        <taxon>Bacteria</taxon>
        <taxon>Bacillati</taxon>
        <taxon>Bacillota</taxon>
        <taxon>Clostridia</taxon>
        <taxon>Eubacteriales</taxon>
        <taxon>Clostridiaceae</taxon>
        <taxon>Clostridium</taxon>
    </lineage>
</organism>
<dbReference type="Proteomes" id="UP000604383">
    <property type="component" value="Unassembled WGS sequence"/>
</dbReference>
<evidence type="ECO:0000256" key="2">
    <source>
        <dbReference type="ARBA" id="ARBA00005241"/>
    </source>
</evidence>
<accession>A0A099I3V6</accession>
<reference evidence="10" key="2">
    <citation type="journal article" date="2019" name="Nat. Med.">
        <title>A library of human gut bacterial isolates paired with longitudinal multiomics data enables mechanistic microbiome research.</title>
        <authorList>
            <person name="Poyet M."/>
            <person name="Groussin M."/>
            <person name="Gibbons S.M."/>
            <person name="Avila-Pacheco J."/>
            <person name="Jiang X."/>
            <person name="Kearney S.M."/>
            <person name="Perrotta A.R."/>
            <person name="Berdy B."/>
            <person name="Zhao S."/>
            <person name="Lieberman T.D."/>
            <person name="Swanson P.K."/>
            <person name="Smith M."/>
            <person name="Roesemann S."/>
            <person name="Alexander J.E."/>
            <person name="Rich S.A."/>
            <person name="Livny J."/>
            <person name="Vlamakis H."/>
            <person name="Clish C."/>
            <person name="Bullock K."/>
            <person name="Deik A."/>
            <person name="Scott J."/>
            <person name="Pierce K.A."/>
            <person name="Xavier R.J."/>
            <person name="Alm E.J."/>
        </authorList>
    </citation>
    <scope>NUCLEOTIDE SEQUENCE</scope>
    <source>
        <strain evidence="10">BIOML-A12</strain>
    </source>
</reference>
<feature type="transmembrane region" description="Helical" evidence="7">
    <location>
        <begin position="7"/>
        <end position="25"/>
    </location>
</feature>
<name>A0A099I3V6_CLOIN</name>
<evidence type="ECO:0000256" key="4">
    <source>
        <dbReference type="ARBA" id="ARBA00022692"/>
    </source>
</evidence>
<feature type="transmembrane region" description="Helical" evidence="7">
    <location>
        <begin position="272"/>
        <end position="290"/>
    </location>
</feature>
<gene>
    <name evidence="9" type="ORF">CIAN88_17515</name>
    <name evidence="10" type="ORF">GT664_18385</name>
</gene>
<proteinExistence type="inferred from homology"/>
<dbReference type="RefSeq" id="WP_009588766.1">
    <property type="nucleotide sequence ID" value="NZ_BAABYY010000001.1"/>
</dbReference>
<dbReference type="InterPro" id="IPR020846">
    <property type="entry name" value="MFS_dom"/>
</dbReference>
<keyword evidence="6 7" id="KW-0472">Membrane</keyword>
<dbReference type="SUPFAM" id="SSF103473">
    <property type="entry name" value="MFS general substrate transporter"/>
    <property type="match status" value="1"/>
</dbReference>
<comment type="caution">
    <text evidence="9">The sequence shown here is derived from an EMBL/GenBank/DDBJ whole genome shotgun (WGS) entry which is preliminary data.</text>
</comment>
<reference evidence="9 11" key="1">
    <citation type="submission" date="2014-08" db="EMBL/GenBank/DDBJ databases">
        <title>Clostridium innocuum, an unnegligible vancomycin-resistant pathogen causing extra-intestinal infections.</title>
        <authorList>
            <person name="Feng Y."/>
            <person name="Chiu C.-H."/>
        </authorList>
    </citation>
    <scope>NUCLEOTIDE SEQUENCE [LARGE SCALE GENOMIC DNA]</scope>
    <source>
        <strain evidence="9 11">AN88</strain>
    </source>
</reference>
<evidence type="ECO:0000313" key="10">
    <source>
        <dbReference type="EMBL" id="MZH57667.1"/>
    </source>
</evidence>
<dbReference type="InterPro" id="IPR051717">
    <property type="entry name" value="MFS_MFSD6"/>
</dbReference>
<sequence length="384" mass="42733">MRSQKKNVAMLCLFYFLSYVAFVLPYGYMQTFLEYVGYDVVERGIILSGTAVVAIITQFFIGYLCDKYKTDKKFFNLCLIVFVLSTLVMYQVTQRNFFLHLIFISLVGGMFRTTLAVQDTWTLETSETCRNNFGPIRAFGAIGWMIGSPIGALVVEHYGYPALGYVFAGLAVLNILLTMFMQDAVKVEKSGGIHASDLKELLLDKKYVVVVLIFLFINVIATADIYTTVDKMMALGAKEGMVGARWSIQAFTELPLFFAGTWLLKKFGDYKLMMFGTFMYIIRFLGYAVVQSPEMMIVVTLMQCITYPLIMITSKTLVDDTTPIHLRSSGQTIASAFYVGLSLLITPVIAGAMVSSLGADLTLALIGLSGFVPLGLGILYKRLD</sequence>
<protein>
    <submittedName>
        <fullName evidence="9">MFS transporter</fullName>
    </submittedName>
</protein>
<feature type="transmembrane region" description="Helical" evidence="7">
    <location>
        <begin position="207"/>
        <end position="226"/>
    </location>
</feature>
<dbReference type="InterPro" id="IPR024989">
    <property type="entry name" value="MFS_assoc_dom"/>
</dbReference>
<evidence type="ECO:0000313" key="11">
    <source>
        <dbReference type="Proteomes" id="UP000030008"/>
    </source>
</evidence>